<dbReference type="EMBL" id="JAUCMV010000002">
    <property type="protein sequence ID" value="KAK0414875.1"/>
    <property type="molecule type" value="Genomic_DNA"/>
</dbReference>
<reference evidence="2" key="1">
    <citation type="submission" date="2023-06" db="EMBL/GenBank/DDBJ databases">
        <title>Genomic analysis of the entomopathogenic nematode Steinernema hermaphroditum.</title>
        <authorList>
            <person name="Schwarz E.M."/>
            <person name="Heppert J.K."/>
            <person name="Baniya A."/>
            <person name="Schwartz H.T."/>
            <person name="Tan C.-H."/>
            <person name="Antoshechkin I."/>
            <person name="Sternberg P.W."/>
            <person name="Goodrich-Blair H."/>
            <person name="Dillman A.R."/>
        </authorList>
    </citation>
    <scope>NUCLEOTIDE SEQUENCE</scope>
    <source>
        <strain evidence="2">PS9179</strain>
        <tissue evidence="2">Whole animal</tissue>
    </source>
</reference>
<feature type="region of interest" description="Disordered" evidence="1">
    <location>
        <begin position="1"/>
        <end position="68"/>
    </location>
</feature>
<gene>
    <name evidence="2" type="ORF">QR680_011652</name>
</gene>
<evidence type="ECO:0000313" key="2">
    <source>
        <dbReference type="EMBL" id="KAK0414875.1"/>
    </source>
</evidence>
<proteinExistence type="predicted"/>
<evidence type="ECO:0000256" key="1">
    <source>
        <dbReference type="SAM" id="MobiDB-lite"/>
    </source>
</evidence>
<organism evidence="2 3">
    <name type="scientific">Steinernema hermaphroditum</name>
    <dbReference type="NCBI Taxonomy" id="289476"/>
    <lineage>
        <taxon>Eukaryota</taxon>
        <taxon>Metazoa</taxon>
        <taxon>Ecdysozoa</taxon>
        <taxon>Nematoda</taxon>
        <taxon>Chromadorea</taxon>
        <taxon>Rhabditida</taxon>
        <taxon>Tylenchina</taxon>
        <taxon>Panagrolaimomorpha</taxon>
        <taxon>Strongyloidoidea</taxon>
        <taxon>Steinernematidae</taxon>
        <taxon>Steinernema</taxon>
    </lineage>
</organism>
<keyword evidence="3" id="KW-1185">Reference proteome</keyword>
<dbReference type="AlphaFoldDB" id="A0AA39LZB5"/>
<name>A0AA39LZB5_9BILA</name>
<dbReference type="Proteomes" id="UP001175271">
    <property type="component" value="Unassembled WGS sequence"/>
</dbReference>
<comment type="caution">
    <text evidence="2">The sequence shown here is derived from an EMBL/GenBank/DDBJ whole genome shotgun (WGS) entry which is preliminary data.</text>
</comment>
<feature type="compositionally biased region" description="Low complexity" evidence="1">
    <location>
        <begin position="57"/>
        <end position="68"/>
    </location>
</feature>
<evidence type="ECO:0000313" key="3">
    <source>
        <dbReference type="Proteomes" id="UP001175271"/>
    </source>
</evidence>
<accession>A0AA39LZB5</accession>
<protein>
    <submittedName>
        <fullName evidence="2">Uncharacterized protein</fullName>
    </submittedName>
</protein>
<sequence>MPNSYKEALGRLKDLPIAPENASDETHEACGSLPRTVHTMAALGEGHSDDEDEDDNVSSSNGNRSNMP</sequence>